<organism evidence="2 3">
    <name type="scientific">Butyricimonas hominis</name>
    <dbReference type="NCBI Taxonomy" id="2763032"/>
    <lineage>
        <taxon>Bacteria</taxon>
        <taxon>Pseudomonadati</taxon>
        <taxon>Bacteroidota</taxon>
        <taxon>Bacteroidia</taxon>
        <taxon>Bacteroidales</taxon>
        <taxon>Odoribacteraceae</taxon>
        <taxon>Butyricimonas</taxon>
    </lineage>
</organism>
<dbReference type="PANTHER" id="PTHR35337:SF1">
    <property type="entry name" value="SLR1478 PROTEIN"/>
    <property type="match status" value="1"/>
</dbReference>
<evidence type="ECO:0000256" key="1">
    <source>
        <dbReference type="SAM" id="Phobius"/>
    </source>
</evidence>
<name>A0ABR7CWP9_9BACT</name>
<proteinExistence type="predicted"/>
<sequence>MKESRFVNRNKSKWAEMENVGRLNTDTLASNYVILSDDLSYAKTFYPGSDVEKYLNQLISVYQINIYGKGEQSERRGMLTFWGHEFPLLLYRERRTLLFALLLFLFSALIGVFSTAHDESFVRSILGDAYVERTISNIENGTPMGIYASGDELDMFVMITTNNIKVSFVAFVFGILFSAGTLWILFTNGLMVGAFQYFFFQQGLLLHSVLSVWAHGTFEITSIIIAGGAGLVMGNSFLFPGTYRRMYSFKEGALRGIKIVTGLIPFFVIAGWIESFITRYADSYPVVGAAAIILSLGGVIGYFIVYPYYLHKNELHGKD</sequence>
<evidence type="ECO:0000313" key="2">
    <source>
        <dbReference type="EMBL" id="MBC5620029.1"/>
    </source>
</evidence>
<accession>A0ABR7CWP9</accession>
<gene>
    <name evidence="2" type="ORF">H8S64_02840</name>
</gene>
<keyword evidence="1" id="KW-0472">Membrane</keyword>
<feature type="transmembrane region" description="Helical" evidence="1">
    <location>
        <begin position="220"/>
        <end position="240"/>
    </location>
</feature>
<reference evidence="2 3" key="1">
    <citation type="submission" date="2020-08" db="EMBL/GenBank/DDBJ databases">
        <title>Genome public.</title>
        <authorList>
            <person name="Liu C."/>
            <person name="Sun Q."/>
        </authorList>
    </citation>
    <scope>NUCLEOTIDE SEQUENCE [LARGE SCALE GENOMIC DNA]</scope>
    <source>
        <strain evidence="2 3">NSJ-56</strain>
    </source>
</reference>
<dbReference type="InterPro" id="IPR002798">
    <property type="entry name" value="SpoIIM-like"/>
</dbReference>
<comment type="caution">
    <text evidence="2">The sequence shown here is derived from an EMBL/GenBank/DDBJ whole genome shotgun (WGS) entry which is preliminary data.</text>
</comment>
<evidence type="ECO:0000313" key="3">
    <source>
        <dbReference type="Proteomes" id="UP000646484"/>
    </source>
</evidence>
<feature type="transmembrane region" description="Helical" evidence="1">
    <location>
        <begin position="252"/>
        <end position="273"/>
    </location>
</feature>
<keyword evidence="3" id="KW-1185">Reference proteome</keyword>
<feature type="transmembrane region" description="Helical" evidence="1">
    <location>
        <begin position="285"/>
        <end position="309"/>
    </location>
</feature>
<dbReference type="EMBL" id="JACOOH010000001">
    <property type="protein sequence ID" value="MBC5620029.1"/>
    <property type="molecule type" value="Genomic_DNA"/>
</dbReference>
<dbReference type="RefSeq" id="WP_186974861.1">
    <property type="nucleotide sequence ID" value="NZ_JACOOH010000001.1"/>
</dbReference>
<feature type="transmembrane region" description="Helical" evidence="1">
    <location>
        <begin position="97"/>
        <end position="116"/>
    </location>
</feature>
<dbReference type="PANTHER" id="PTHR35337">
    <property type="entry name" value="SLR1478 PROTEIN"/>
    <property type="match status" value="1"/>
</dbReference>
<keyword evidence="1" id="KW-1133">Transmembrane helix</keyword>
<dbReference type="Proteomes" id="UP000646484">
    <property type="component" value="Unassembled WGS sequence"/>
</dbReference>
<keyword evidence="1" id="KW-0812">Transmembrane</keyword>
<feature type="transmembrane region" description="Helical" evidence="1">
    <location>
        <begin position="164"/>
        <end position="185"/>
    </location>
</feature>
<protein>
    <submittedName>
        <fullName evidence="2">Stage II sporulation protein M</fullName>
    </submittedName>
</protein>
<dbReference type="Pfam" id="PF01944">
    <property type="entry name" value="SpoIIM"/>
    <property type="match status" value="1"/>
</dbReference>